<evidence type="ECO:0000256" key="5">
    <source>
        <dbReference type="ARBA" id="ARBA00023242"/>
    </source>
</evidence>
<dbReference type="GO" id="GO:0008270">
    <property type="term" value="F:zinc ion binding"/>
    <property type="evidence" value="ECO:0007669"/>
    <property type="project" value="InterPro"/>
</dbReference>
<keyword evidence="2" id="KW-0285">Flavoprotein</keyword>
<reference evidence="7 8" key="1">
    <citation type="submission" date="2015-04" db="EMBL/GenBank/DDBJ databases">
        <authorList>
            <person name="Syromyatnikov M.Y."/>
            <person name="Popov V.N."/>
        </authorList>
    </citation>
    <scope>NUCLEOTIDE SEQUENCE [LARGE SCALE GENOMIC DNA]</scope>
    <source>
        <strain evidence="7">WF-38-12</strain>
    </source>
</reference>
<dbReference type="InterPro" id="IPR002938">
    <property type="entry name" value="FAD-bd"/>
</dbReference>
<dbReference type="SUPFAM" id="SSF51905">
    <property type="entry name" value="FAD/NAD(P)-binding domain"/>
    <property type="match status" value="1"/>
</dbReference>
<keyword evidence="3" id="KW-0274">FAD</keyword>
<evidence type="ECO:0000256" key="2">
    <source>
        <dbReference type="ARBA" id="ARBA00022630"/>
    </source>
</evidence>
<dbReference type="Gene3D" id="3.30.9.10">
    <property type="entry name" value="D-Amino Acid Oxidase, subunit A, domain 2"/>
    <property type="match status" value="1"/>
</dbReference>
<feature type="domain" description="Xylanolytic transcriptional activator regulatory" evidence="6">
    <location>
        <begin position="937"/>
        <end position="1011"/>
    </location>
</feature>
<dbReference type="Pfam" id="PF21274">
    <property type="entry name" value="Rng_hyd_C"/>
    <property type="match status" value="1"/>
</dbReference>
<dbReference type="Proteomes" id="UP000054383">
    <property type="component" value="Unassembled WGS sequence"/>
</dbReference>
<keyword evidence="8" id="KW-1185">Reference proteome</keyword>
<gene>
    <name evidence="7" type="ORF">PISL3812_03438</name>
</gene>
<dbReference type="GO" id="GO:0006351">
    <property type="term" value="P:DNA-templated transcription"/>
    <property type="evidence" value="ECO:0007669"/>
    <property type="project" value="InterPro"/>
</dbReference>
<evidence type="ECO:0000313" key="8">
    <source>
        <dbReference type="Proteomes" id="UP000054383"/>
    </source>
</evidence>
<dbReference type="Pfam" id="PF01494">
    <property type="entry name" value="FAD_binding_3"/>
    <property type="match status" value="1"/>
</dbReference>
<proteinExistence type="predicted"/>
<dbReference type="CDD" id="cd12148">
    <property type="entry name" value="fungal_TF_MHR"/>
    <property type="match status" value="1"/>
</dbReference>
<evidence type="ECO:0000256" key="3">
    <source>
        <dbReference type="ARBA" id="ARBA00022827"/>
    </source>
</evidence>
<protein>
    <recommendedName>
        <fullName evidence="6">Xylanolytic transcriptional activator regulatory domain-containing protein</fullName>
    </recommendedName>
</protein>
<accession>A0A0U1LTK0</accession>
<dbReference type="InterPro" id="IPR050641">
    <property type="entry name" value="RIFMO-like"/>
</dbReference>
<organism evidence="7 8">
    <name type="scientific">Talaromyces islandicus</name>
    <name type="common">Penicillium islandicum</name>
    <dbReference type="NCBI Taxonomy" id="28573"/>
    <lineage>
        <taxon>Eukaryota</taxon>
        <taxon>Fungi</taxon>
        <taxon>Dikarya</taxon>
        <taxon>Ascomycota</taxon>
        <taxon>Pezizomycotina</taxon>
        <taxon>Eurotiomycetes</taxon>
        <taxon>Eurotiomycetidae</taxon>
        <taxon>Eurotiales</taxon>
        <taxon>Trichocomaceae</taxon>
        <taxon>Talaromyces</taxon>
        <taxon>Talaromyces sect. Islandici</taxon>
    </lineage>
</organism>
<dbReference type="EMBL" id="CVMT01000002">
    <property type="protein sequence ID" value="CRG86432.1"/>
    <property type="molecule type" value="Genomic_DNA"/>
</dbReference>
<dbReference type="InterPro" id="IPR007219">
    <property type="entry name" value="XnlR_reg_dom"/>
</dbReference>
<evidence type="ECO:0000256" key="4">
    <source>
        <dbReference type="ARBA" id="ARBA00023002"/>
    </source>
</evidence>
<dbReference type="STRING" id="28573.A0A0U1LTK0"/>
<dbReference type="GO" id="GO:0003677">
    <property type="term" value="F:DNA binding"/>
    <property type="evidence" value="ECO:0007669"/>
    <property type="project" value="InterPro"/>
</dbReference>
<dbReference type="Gene3D" id="3.50.50.60">
    <property type="entry name" value="FAD/NAD(P)-binding domain"/>
    <property type="match status" value="1"/>
</dbReference>
<keyword evidence="5" id="KW-0539">Nucleus</keyword>
<sequence>MTAISLTRYGYDCVILERHARRLGQPKAHVINSRTAEIFRQNGIEITALRGHGLPSQDANVVKFVSSLTGIELGVIDIRSDEDVEGLITPETSFNVPQPFLEEHLLRIALATGKVLYLRRHEWRGCVQETDQTINSEVRSRDTDTTEYIRSKYLIGCDGAKSRTRDALQIAFEPLNPGSPVTLHYASVHFSADLSHLKPGLLWFVLDPAGMGVFIAYNHQNSWVYFLGYDPAITPKETFTSECFKSLVFKAVGEPLKDYRELGITLWTTNPQLAKSYRSPKIPRAFLAGDAAHTFPPTGGLGVNTGIADVQNLTWKIHAVESGWATESFLNTVSTERLVIAKDNCKQSRLNEEKIFRLVSAVSKPGVTAEGLYSDPASRQRIEAAIADNRDHFSSLNLQLGYVYGRDHIRGPSDYQKESVPGARLPHSWLKSADRKISSLDLVDGLGFVLITPQEFTGKEHLEFNGVPISVKQLDRDFVDTDGEWSNLLSLNQQNAVLVRPDQHIVGTVKTIAEAGKLLNSYLQLTIVGLGFLGHNWGPDDAELRTKCTDPEHADPSKYTKKHGRMCLLSSEKDQVLREQSLHELCGSKKRARPENSLEERLASLEQRIQRDSSRFVTNPSVSAPNINDRFAIQQLSPELSRSSLTSRTALTPTVLRSVVPPRETGTPSASSLNAASMFEHQDCASASASFPENPTQILFSRRAIDHVASSAQRERSFVCIDQGVELGHENCQTKQNDQNEHHGRASFLSICSPAGVEWVCGQLGNSNFRHSAARLALFVTRRLKMTKPLGVERMPDPDYQTALKWTAGQCVVLNSINAPSKAHANSAFFDESFEHSLGLVPRRAFEARLHQHYRHQLTQNDLTWYALRNTVFAVGSRLVALPAGQPSTFAASEKLSWLYFENALSAHTNLVYMPSDISVVETLAYFCEAISCPNLEYMLLAVAVGLGQSKGLHLHPPAQCNLVESEKATRIWLWWIMYIYDKHLASRSGRPSMIRDEDISLALPTEVRPDTRSDLKFMLSTIKHAQISSSIERCLFSTESKSKSLDGLRDAVVQLDNELRSWNADLGAEYRMPTTNKPELAHARISLIHILYLHNCFHGSLCILHTVMTQPWKNSRFQYSRNPVHAAQVQESSRIVAEAARSIILQSQQCEINATSPSWLVFYYPLLGAIHLFVHILRAPTSPSALSDIALIDVAAGNFARLEYATSGRLVITFVRELAVFARLLVSPPRYRQPGVFLGSSLEEPTQPLEGANDMPIDGLAEFDITDFGCYEWPLFSSPLL</sequence>
<dbReference type="PANTHER" id="PTHR43004:SF19">
    <property type="entry name" value="BINDING MONOOXYGENASE, PUTATIVE (JCVI)-RELATED"/>
    <property type="match status" value="1"/>
</dbReference>
<evidence type="ECO:0000256" key="1">
    <source>
        <dbReference type="ARBA" id="ARBA00001974"/>
    </source>
</evidence>
<name>A0A0U1LTK0_TALIS</name>
<dbReference type="OrthoDB" id="2690153at2759"/>
<evidence type="ECO:0000259" key="6">
    <source>
        <dbReference type="SMART" id="SM00906"/>
    </source>
</evidence>
<dbReference type="Pfam" id="PF04082">
    <property type="entry name" value="Fungal_trans"/>
    <property type="match status" value="1"/>
</dbReference>
<dbReference type="PRINTS" id="PR00420">
    <property type="entry name" value="RNGMNOXGNASE"/>
</dbReference>
<comment type="cofactor">
    <cofactor evidence="1">
        <name>FAD</name>
        <dbReference type="ChEBI" id="CHEBI:57692"/>
    </cofactor>
</comment>
<dbReference type="SMART" id="SM00906">
    <property type="entry name" value="Fungal_trans"/>
    <property type="match status" value="1"/>
</dbReference>
<dbReference type="InterPro" id="IPR036188">
    <property type="entry name" value="FAD/NAD-bd_sf"/>
</dbReference>
<dbReference type="PANTHER" id="PTHR43004">
    <property type="entry name" value="TRK SYSTEM POTASSIUM UPTAKE PROTEIN"/>
    <property type="match status" value="1"/>
</dbReference>
<dbReference type="Gene3D" id="3.40.30.120">
    <property type="match status" value="1"/>
</dbReference>
<dbReference type="GO" id="GO:0016709">
    <property type="term" value="F:oxidoreductase activity, acting on paired donors, with incorporation or reduction of molecular oxygen, NAD(P)H as one donor, and incorporation of one atom of oxygen"/>
    <property type="evidence" value="ECO:0007669"/>
    <property type="project" value="UniProtKB-ARBA"/>
</dbReference>
<dbReference type="GO" id="GO:0071949">
    <property type="term" value="F:FAD binding"/>
    <property type="evidence" value="ECO:0007669"/>
    <property type="project" value="InterPro"/>
</dbReference>
<evidence type="ECO:0000313" key="7">
    <source>
        <dbReference type="EMBL" id="CRG86432.1"/>
    </source>
</evidence>
<keyword evidence="4" id="KW-0560">Oxidoreductase</keyword>